<gene>
    <name evidence="1" type="ORF">CBO05P1_154</name>
</gene>
<protein>
    <submittedName>
        <fullName evidence="1">Uncharacterized protein</fullName>
    </submittedName>
</protein>
<dbReference type="HOGENOM" id="CLU_3078326_0_0_9"/>
<dbReference type="AlphaFoldDB" id="A0A060N8R4"/>
<dbReference type="Proteomes" id="UP000054164">
    <property type="component" value="Unassembled WGS sequence"/>
</dbReference>
<dbReference type="EMBL" id="BA000058">
    <property type="protein sequence ID" value="BAO04873.1"/>
    <property type="molecule type" value="Genomic_DNA"/>
</dbReference>
<reference evidence="1" key="1">
    <citation type="submission" date="2013-10" db="EMBL/GenBank/DDBJ databases">
        <title>Draft genome sequence of Clostridium botulinum type B strain Osaka05.</title>
        <authorList>
            <person name="Sakaguchi Y."/>
            <person name="Hosomi K."/>
            <person name="Uchiyama J."/>
            <person name="Ogura Y."/>
            <person name="Sakaguchi M."/>
            <person name="Kohda T."/>
            <person name="Mukamoto M."/>
            <person name="Misawa N."/>
            <person name="Matsuzaki S."/>
            <person name="Hayashi T."/>
            <person name="Kozaki S."/>
        </authorList>
    </citation>
    <scope>NUCLEOTIDE SEQUENCE</scope>
    <source>
        <strain evidence="1">Osaka05</strain>
    </source>
</reference>
<dbReference type="RefSeq" id="WP_154219145.1">
    <property type="nucleotide sequence ID" value="NZ_BA000058.1"/>
</dbReference>
<evidence type="ECO:0000313" key="1">
    <source>
        <dbReference type="EMBL" id="BAO04873.1"/>
    </source>
</evidence>
<name>A0A060N8R4_CLOBO</name>
<sequence>MNTFDEIMKYCPYLKEIIEGKITEEVQARDTKIEELENTIKDLTSTILMGGK</sequence>
<proteinExistence type="predicted"/>
<accession>A0A060N8R4</accession>
<organism evidence="1">
    <name type="scientific">Clostridium botulinum B str. Osaka05</name>
    <dbReference type="NCBI Taxonomy" id="1407017"/>
    <lineage>
        <taxon>Bacteria</taxon>
        <taxon>Bacillati</taxon>
        <taxon>Bacillota</taxon>
        <taxon>Clostridia</taxon>
        <taxon>Eubacteriales</taxon>
        <taxon>Clostridiaceae</taxon>
        <taxon>Clostridium</taxon>
    </lineage>
</organism>